<evidence type="ECO:0000256" key="1">
    <source>
        <dbReference type="SAM" id="SignalP"/>
    </source>
</evidence>
<name>A0ABT8PT75_9ENTR</name>
<dbReference type="RefSeq" id="WP_301698358.1">
    <property type="nucleotide sequence ID" value="NZ_JAUJYW010000003.1"/>
</dbReference>
<dbReference type="EMBL" id="JAUJYW010000003">
    <property type="protein sequence ID" value="MDN8599531.1"/>
    <property type="molecule type" value="Genomic_DNA"/>
</dbReference>
<proteinExistence type="predicted"/>
<dbReference type="Proteomes" id="UP001174867">
    <property type="component" value="Unassembled WGS sequence"/>
</dbReference>
<comment type="caution">
    <text evidence="2">The sequence shown here is derived from an EMBL/GenBank/DDBJ whole genome shotgun (WGS) entry which is preliminary data.</text>
</comment>
<evidence type="ECO:0000313" key="3">
    <source>
        <dbReference type="Proteomes" id="UP001174867"/>
    </source>
</evidence>
<sequence length="125" mass="13182">MRRFIVACLMTASINVLAAPAAFTVVYKCKDTGAKLVVNSGWGESRALATNSAGSYEINGKIATTSATGLGGYIEIARSADNKTFYEVITDEDGKHSISAGNYPSSTIWGNDCPIIATLDHTKGE</sequence>
<feature type="signal peptide" evidence="1">
    <location>
        <begin position="1"/>
        <end position="18"/>
    </location>
</feature>
<reference evidence="2 3" key="1">
    <citation type="submission" date="2023-07" db="EMBL/GenBank/DDBJ databases">
        <title>Citrobacter selenititolerans sp. nov., isolated from seleniferous soil.</title>
        <authorList>
            <person name="Zhang S."/>
            <person name="Li K."/>
            <person name="Peng J."/>
            <person name="Wang H."/>
            <person name="Sun J."/>
            <person name="Guo Y."/>
        </authorList>
    </citation>
    <scope>NUCLEOTIDE SEQUENCE [LARGE SCALE GENOMIC DNA]</scope>
    <source>
        <strain evidence="2 3">S2-9</strain>
    </source>
</reference>
<keyword evidence="1" id="KW-0732">Signal</keyword>
<protein>
    <submittedName>
        <fullName evidence="2">Uncharacterized protein</fullName>
    </submittedName>
</protein>
<organism evidence="2 3">
    <name type="scientific">Citrobacter enshiensis</name>
    <dbReference type="NCBI Taxonomy" id="2971264"/>
    <lineage>
        <taxon>Bacteria</taxon>
        <taxon>Pseudomonadati</taxon>
        <taxon>Pseudomonadota</taxon>
        <taxon>Gammaproteobacteria</taxon>
        <taxon>Enterobacterales</taxon>
        <taxon>Enterobacteriaceae</taxon>
        <taxon>Citrobacter</taxon>
    </lineage>
</organism>
<gene>
    <name evidence="2" type="ORF">Q0A17_08940</name>
</gene>
<keyword evidence="3" id="KW-1185">Reference proteome</keyword>
<accession>A0ABT8PT75</accession>
<evidence type="ECO:0000313" key="2">
    <source>
        <dbReference type="EMBL" id="MDN8599531.1"/>
    </source>
</evidence>
<feature type="chain" id="PRO_5045841749" evidence="1">
    <location>
        <begin position="19"/>
        <end position="125"/>
    </location>
</feature>